<protein>
    <submittedName>
        <fullName evidence="2">DUF2795 domain-containing protein</fullName>
    </submittedName>
</protein>
<feature type="region of interest" description="Disordered" evidence="1">
    <location>
        <begin position="56"/>
        <end position="107"/>
    </location>
</feature>
<evidence type="ECO:0000313" key="2">
    <source>
        <dbReference type="EMBL" id="RCG22319.1"/>
    </source>
</evidence>
<organism evidence="2 3">
    <name type="scientific">Streptomyces reniochalinae</name>
    <dbReference type="NCBI Taxonomy" id="2250578"/>
    <lineage>
        <taxon>Bacteria</taxon>
        <taxon>Bacillati</taxon>
        <taxon>Actinomycetota</taxon>
        <taxon>Actinomycetes</taxon>
        <taxon>Kitasatosporales</taxon>
        <taxon>Streptomycetaceae</taxon>
        <taxon>Streptomyces</taxon>
    </lineage>
</organism>
<name>A0A367EX90_9ACTN</name>
<evidence type="ECO:0000313" key="3">
    <source>
        <dbReference type="Proteomes" id="UP000253507"/>
    </source>
</evidence>
<reference evidence="2 3" key="1">
    <citation type="submission" date="2018-06" db="EMBL/GenBank/DDBJ databases">
        <title>Streptomyces reniochalinae sp. nov. and Streptomyces diacarnus sp. nov. from marine sponges.</title>
        <authorList>
            <person name="Li L."/>
        </authorList>
    </citation>
    <scope>NUCLEOTIDE SEQUENCE [LARGE SCALE GENOMIC DNA]</scope>
    <source>
        <strain evidence="2 3">LHW50302</strain>
    </source>
</reference>
<dbReference type="Pfam" id="PF11387">
    <property type="entry name" value="DUF2795"/>
    <property type="match status" value="1"/>
</dbReference>
<dbReference type="AlphaFoldDB" id="A0A367EX90"/>
<comment type="caution">
    <text evidence="2">The sequence shown here is derived from an EMBL/GenBank/DDBJ whole genome shotgun (WGS) entry which is preliminary data.</text>
</comment>
<gene>
    <name evidence="2" type="ORF">DQ392_07525</name>
</gene>
<feature type="compositionally biased region" description="Basic and acidic residues" evidence="1">
    <location>
        <begin position="56"/>
        <end position="66"/>
    </location>
</feature>
<dbReference type="OrthoDB" id="5116616at2"/>
<dbReference type="InterPro" id="IPR021527">
    <property type="entry name" value="DUF2795"/>
</dbReference>
<keyword evidence="3" id="KW-1185">Reference proteome</keyword>
<sequence length="107" mass="11697">MSTAHTTVDQVLAALGDVDFPADKDELMRAASEAGASGEVRVALRGIPPEEYANREEVARSVRVDPDSDLDLSPAQRAEQARLGGKHRQSEHLREVPKPPVEDELDR</sequence>
<dbReference type="EMBL" id="QOIM01000025">
    <property type="protein sequence ID" value="RCG22319.1"/>
    <property type="molecule type" value="Genomic_DNA"/>
</dbReference>
<accession>A0A367EX90</accession>
<dbReference type="RefSeq" id="WP_114014711.1">
    <property type="nucleotide sequence ID" value="NZ_QOIM01000025.1"/>
</dbReference>
<feature type="compositionally biased region" description="Basic and acidic residues" evidence="1">
    <location>
        <begin position="88"/>
        <end position="107"/>
    </location>
</feature>
<evidence type="ECO:0000256" key="1">
    <source>
        <dbReference type="SAM" id="MobiDB-lite"/>
    </source>
</evidence>
<dbReference type="Proteomes" id="UP000253507">
    <property type="component" value="Unassembled WGS sequence"/>
</dbReference>
<proteinExistence type="predicted"/>